<dbReference type="InParanoid" id="I3EE63"/>
<dbReference type="GO" id="GO:0103068">
    <property type="term" value="F:leukotriene C4 gamma-glutamyl transferase activity"/>
    <property type="evidence" value="ECO:0007669"/>
    <property type="project" value="UniProtKB-EC"/>
</dbReference>
<feature type="binding site" evidence="2">
    <location>
        <begin position="435"/>
        <end position="436"/>
    </location>
    <ligand>
        <name>L-glutamate</name>
        <dbReference type="ChEBI" id="CHEBI:29985"/>
    </ligand>
</feature>
<keyword evidence="6" id="KW-1185">Reference proteome</keyword>
<evidence type="ECO:0000313" key="6">
    <source>
        <dbReference type="Proteomes" id="UP000002872"/>
    </source>
</evidence>
<feature type="binding site" evidence="2">
    <location>
        <position position="405"/>
    </location>
    <ligand>
        <name>L-glutamate</name>
        <dbReference type="ChEBI" id="CHEBI:29985"/>
    </ligand>
</feature>
<protein>
    <recommendedName>
        <fullName evidence="3">Glutathione hydrolase</fullName>
        <ecNumber evidence="3">2.3.2.2</ecNumber>
        <ecNumber evidence="3">3.4.19.13</ecNumber>
    </recommendedName>
    <alternativeName>
        <fullName evidence="3">Gamma-glutamyltransferase</fullName>
    </alternativeName>
    <alternativeName>
        <fullName evidence="3">Gamma-glutamyltranspeptidase</fullName>
    </alternativeName>
</protein>
<reference evidence="5" key="1">
    <citation type="submission" date="2011-01" db="EMBL/GenBank/DDBJ databases">
        <title>The Genome Sequence of Nematocida parisii strain ERTm3.</title>
        <authorList>
            <consortium name="The Broad Institute Genome Sequencing Platform"/>
            <consortium name="The Broad Institute Genome Sequencing Center for Infectious Disease"/>
            <person name="Cuomo C."/>
            <person name="Troemel E."/>
            <person name="Young S.K."/>
            <person name="Zeng Q."/>
            <person name="Gargeya S."/>
            <person name="Fitzgerald M."/>
            <person name="Haas B."/>
            <person name="Abouelleil A."/>
            <person name="Alvarado L."/>
            <person name="Arachchi H.M."/>
            <person name="Berlin A."/>
            <person name="Chapman S.B."/>
            <person name="Gearin G."/>
            <person name="Goldberg J."/>
            <person name="Griggs A."/>
            <person name="Gujja S."/>
            <person name="Hansen M."/>
            <person name="Heiman D."/>
            <person name="Howarth C."/>
            <person name="Larimer J."/>
            <person name="Lui A."/>
            <person name="MacDonald P.J.P."/>
            <person name="McCowen C."/>
            <person name="Montmayeur A."/>
            <person name="Murphy C."/>
            <person name="Neiman D."/>
            <person name="Pearson M."/>
            <person name="Priest M."/>
            <person name="Roberts A."/>
            <person name="Saif S."/>
            <person name="Shea T."/>
            <person name="Sisk P."/>
            <person name="Stolte C."/>
            <person name="Sykes S."/>
            <person name="Wortman J."/>
            <person name="Nusbaum C."/>
            <person name="Birren B."/>
        </authorList>
    </citation>
    <scope>NUCLEOTIDE SEQUENCE</scope>
    <source>
        <strain evidence="5">ERTm3</strain>
    </source>
</reference>
<dbReference type="EMBL" id="GL870882">
    <property type="protein sequence ID" value="EIJ87510.1"/>
    <property type="molecule type" value="Genomic_DNA"/>
</dbReference>
<feature type="binding site" evidence="2">
    <location>
        <position position="99"/>
    </location>
    <ligand>
        <name>L-glutamate</name>
        <dbReference type="ChEBI" id="CHEBI:29985"/>
    </ligand>
</feature>
<evidence type="ECO:0000256" key="4">
    <source>
        <dbReference type="SAM" id="SignalP"/>
    </source>
</evidence>
<dbReference type="AlphaFoldDB" id="I3EE63"/>
<gene>
    <name evidence="5" type="ORF">NEQG_02391</name>
</gene>
<dbReference type="GO" id="GO:0036374">
    <property type="term" value="F:glutathione hydrolase activity"/>
    <property type="evidence" value="ECO:0007669"/>
    <property type="project" value="UniProtKB-UniRule"/>
</dbReference>
<accession>I3EE63</accession>
<keyword evidence="4" id="KW-0732">Signal</keyword>
<sequence length="593" mass="66366">MQWLQLAQILIVNALINYAYAQEMNKNDTKYSLPVITSDLKIAADLGHRIIKKGGNAVDAAISTTIAVGAINSFASGLGGGGFLLIYLPDGQCFEYNFRERAPMSVNIKNYTNAKDSRLGRKAVAIPSEILGLFTVHSNYGALPWCELFPEIIEMLRSGFHVPRILSEKLKEFEHIIRSDKGLSDTFIKNGKVASENDILTRPNLANTLEILATDPSSFYFGSVGKSLLSFINEDGVIITPDEFKQIHVIKKSVVPKVVNNTRVYAPSLPTTGYMLGLAMSVFDKLKLDKNTTEEELQVYLIKIYNELYSIRTQLEDLQDETKNIKSLMCHTQQKVVDQIVRNINEKKPFTPHKNNLAEDHGTTHINVMDAQGMMVALTSTINNYWGAGLMDPVTGIILNNQIDDFAFTEFSTLNGISSSRSGKNHIMPFKQPLSSAMPAFIMKDSDIYLLGASGGIRIPTAVISTLARIFISSSTIKEAILHPRLHYQGGHMIKLENKYTHKLPNMGINWNVIKDKQGEISSCVHIIKYNTIDKFAVASSDDRKRGAAVGIPFEDSEFSRDKNENLTKKRTQSYQFVTLPYTLTFYRNHNKY</sequence>
<dbReference type="SUPFAM" id="SSF56235">
    <property type="entry name" value="N-terminal nucleophile aminohydrolases (Ntn hydrolases)"/>
    <property type="match status" value="1"/>
</dbReference>
<dbReference type="Gene3D" id="3.60.20.40">
    <property type="match status" value="1"/>
</dbReference>
<dbReference type="FunCoup" id="I3EE63">
    <property type="interactions" value="29"/>
</dbReference>
<feature type="binding site" evidence="2">
    <location>
        <position position="456"/>
    </location>
    <ligand>
        <name>L-glutamate</name>
        <dbReference type="ChEBI" id="CHEBI:29985"/>
    </ligand>
</feature>
<dbReference type="OrthoDB" id="1081007at2759"/>
<dbReference type="VEuPathDB" id="MicrosporidiaDB:NEQG_02391"/>
<feature type="signal peptide" evidence="4">
    <location>
        <begin position="1"/>
        <end position="21"/>
    </location>
</feature>
<dbReference type="Proteomes" id="UP000002872">
    <property type="component" value="Unassembled WGS sequence"/>
</dbReference>
<comment type="catalytic activity">
    <reaction evidence="3">
        <text>an S-substituted glutathione + H2O = an S-substituted L-cysteinylglycine + L-glutamate</text>
        <dbReference type="Rhea" id="RHEA:59468"/>
        <dbReference type="ChEBI" id="CHEBI:15377"/>
        <dbReference type="ChEBI" id="CHEBI:29985"/>
        <dbReference type="ChEBI" id="CHEBI:90779"/>
        <dbReference type="ChEBI" id="CHEBI:143103"/>
        <dbReference type="EC" id="3.4.19.13"/>
    </reaction>
</comment>
<dbReference type="GO" id="GO:0005886">
    <property type="term" value="C:plasma membrane"/>
    <property type="evidence" value="ECO:0007669"/>
    <property type="project" value="TreeGrafter"/>
</dbReference>
<evidence type="ECO:0000256" key="1">
    <source>
        <dbReference type="PIRSR" id="PIRSR600101-1"/>
    </source>
</evidence>
<evidence type="ECO:0000256" key="3">
    <source>
        <dbReference type="RuleBase" id="RU368068"/>
    </source>
</evidence>
<dbReference type="PANTHER" id="PTHR11686">
    <property type="entry name" value="GAMMA GLUTAMYL TRANSPEPTIDASE"/>
    <property type="match status" value="1"/>
</dbReference>
<dbReference type="GO" id="GO:0000324">
    <property type="term" value="C:fungal-type vacuole"/>
    <property type="evidence" value="ECO:0007669"/>
    <property type="project" value="TreeGrafter"/>
</dbReference>
<comment type="catalytic activity">
    <reaction evidence="3">
        <text>glutathione + H2O = L-cysteinylglycine + L-glutamate</text>
        <dbReference type="Rhea" id="RHEA:28807"/>
        <dbReference type="ChEBI" id="CHEBI:15377"/>
        <dbReference type="ChEBI" id="CHEBI:29985"/>
        <dbReference type="ChEBI" id="CHEBI:57925"/>
        <dbReference type="ChEBI" id="CHEBI:61694"/>
        <dbReference type="EC" id="3.4.19.13"/>
    </reaction>
</comment>
<evidence type="ECO:0000313" key="5">
    <source>
        <dbReference type="EMBL" id="EIJ87510.1"/>
    </source>
</evidence>
<feature type="binding site" evidence="2">
    <location>
        <begin position="381"/>
        <end position="383"/>
    </location>
    <ligand>
        <name>L-glutamate</name>
        <dbReference type="ChEBI" id="CHEBI:29985"/>
    </ligand>
</feature>
<keyword evidence="3" id="KW-0012">Acyltransferase</keyword>
<feature type="active site" description="Nucleophile" evidence="1">
    <location>
        <position position="363"/>
    </location>
</feature>
<keyword evidence="3" id="KW-0808">Transferase</keyword>
<dbReference type="GO" id="GO:0006751">
    <property type="term" value="P:glutathione catabolic process"/>
    <property type="evidence" value="ECO:0007669"/>
    <property type="project" value="UniProtKB-UniRule"/>
</dbReference>
<dbReference type="InterPro" id="IPR029055">
    <property type="entry name" value="Ntn_hydrolases_N"/>
</dbReference>
<dbReference type="EC" id="3.4.19.13" evidence="3"/>
<dbReference type="EC" id="2.3.2.2" evidence="3"/>
<dbReference type="PRINTS" id="PR01210">
    <property type="entry name" value="GGTRANSPTASE"/>
</dbReference>
<dbReference type="UniPathway" id="UPA00204"/>
<dbReference type="Pfam" id="PF01019">
    <property type="entry name" value="G_glu_transpept"/>
    <property type="match status" value="1"/>
</dbReference>
<proteinExistence type="predicted"/>
<dbReference type="HOGENOM" id="CLU_014813_4_0_1"/>
<comment type="pathway">
    <text evidence="3">Sulfur metabolism; glutathione metabolism.</text>
</comment>
<comment type="catalytic activity">
    <reaction evidence="3">
        <text>an N-terminal (5-L-glutamyl)-[peptide] + an alpha-amino acid = 5-L-glutamyl amino acid + an N-terminal L-alpha-aminoacyl-[peptide]</text>
        <dbReference type="Rhea" id="RHEA:23904"/>
        <dbReference type="Rhea" id="RHEA-COMP:9780"/>
        <dbReference type="Rhea" id="RHEA-COMP:9795"/>
        <dbReference type="ChEBI" id="CHEBI:77644"/>
        <dbReference type="ChEBI" id="CHEBI:78597"/>
        <dbReference type="ChEBI" id="CHEBI:78599"/>
        <dbReference type="ChEBI" id="CHEBI:78608"/>
        <dbReference type="EC" id="2.3.2.2"/>
    </reaction>
</comment>
<dbReference type="STRING" id="935791.I3EE63"/>
<dbReference type="InterPro" id="IPR000101">
    <property type="entry name" value="GGT_peptidase"/>
</dbReference>
<organism evidence="5 6">
    <name type="scientific">Nematocida parisii (strain ERTm3)</name>
    <name type="common">Nematode killer fungus</name>
    <dbReference type="NCBI Taxonomy" id="935791"/>
    <lineage>
        <taxon>Eukaryota</taxon>
        <taxon>Fungi</taxon>
        <taxon>Fungi incertae sedis</taxon>
        <taxon>Microsporidia</taxon>
        <taxon>Nematocida</taxon>
    </lineage>
</organism>
<dbReference type="InterPro" id="IPR043137">
    <property type="entry name" value="GGT_ssub_C"/>
</dbReference>
<feature type="chain" id="PRO_5003670400" description="Glutathione hydrolase" evidence="4">
    <location>
        <begin position="22"/>
        <end position="593"/>
    </location>
</feature>
<dbReference type="OMA" id="ICGMGPP"/>
<comment type="function">
    <text evidence="3">Cleaves the gamma-glutamyl peptide bond of glutathione and glutathione conjugates.</text>
</comment>
<name>I3EE63_NEMP3</name>
<evidence type="ECO:0000256" key="2">
    <source>
        <dbReference type="PIRSR" id="PIRSR600101-2"/>
    </source>
</evidence>
<keyword evidence="3" id="KW-0378">Hydrolase</keyword>
<dbReference type="PANTHER" id="PTHR11686:SF9">
    <property type="entry name" value="RE13973P"/>
    <property type="match status" value="1"/>
</dbReference>